<name>A0A1Y2CS04_9FUNG</name>
<feature type="transmembrane region" description="Helical" evidence="2">
    <location>
        <begin position="62"/>
        <end position="83"/>
    </location>
</feature>
<keyword evidence="2" id="KW-1133">Transmembrane helix</keyword>
<evidence type="ECO:0000313" key="4">
    <source>
        <dbReference type="Proteomes" id="UP000193642"/>
    </source>
</evidence>
<keyword evidence="2" id="KW-0812">Transmembrane</keyword>
<dbReference type="AlphaFoldDB" id="A0A1Y2CS04"/>
<reference evidence="3 4" key="1">
    <citation type="submission" date="2016-07" db="EMBL/GenBank/DDBJ databases">
        <title>Pervasive Adenine N6-methylation of Active Genes in Fungi.</title>
        <authorList>
            <consortium name="DOE Joint Genome Institute"/>
            <person name="Mondo S.J."/>
            <person name="Dannebaum R.O."/>
            <person name="Kuo R.C."/>
            <person name="Labutti K."/>
            <person name="Haridas S."/>
            <person name="Kuo A."/>
            <person name="Salamov A."/>
            <person name="Ahrendt S.R."/>
            <person name="Lipzen A."/>
            <person name="Sullivan W."/>
            <person name="Andreopoulos W.B."/>
            <person name="Clum A."/>
            <person name="Lindquist E."/>
            <person name="Daum C."/>
            <person name="Ramamoorthy G.K."/>
            <person name="Gryganskyi A."/>
            <person name="Culley D."/>
            <person name="Magnuson J.K."/>
            <person name="James T.Y."/>
            <person name="O'Malley M.A."/>
            <person name="Stajich J.E."/>
            <person name="Spatafora J.W."/>
            <person name="Visel A."/>
            <person name="Grigoriev I.V."/>
        </authorList>
    </citation>
    <scope>NUCLEOTIDE SEQUENCE [LARGE SCALE GENOMIC DNA]</scope>
    <source>
        <strain evidence="3 4">JEL800</strain>
    </source>
</reference>
<organism evidence="3 4">
    <name type="scientific">Rhizoclosmatium globosum</name>
    <dbReference type="NCBI Taxonomy" id="329046"/>
    <lineage>
        <taxon>Eukaryota</taxon>
        <taxon>Fungi</taxon>
        <taxon>Fungi incertae sedis</taxon>
        <taxon>Chytridiomycota</taxon>
        <taxon>Chytridiomycota incertae sedis</taxon>
        <taxon>Chytridiomycetes</taxon>
        <taxon>Chytridiales</taxon>
        <taxon>Chytriomycetaceae</taxon>
        <taxon>Rhizoclosmatium</taxon>
    </lineage>
</organism>
<dbReference type="EMBL" id="MCGO01000008">
    <property type="protein sequence ID" value="ORY49818.1"/>
    <property type="molecule type" value="Genomic_DNA"/>
</dbReference>
<keyword evidence="4" id="KW-1185">Reference proteome</keyword>
<feature type="compositionally biased region" description="Low complexity" evidence="1">
    <location>
        <begin position="31"/>
        <end position="41"/>
    </location>
</feature>
<comment type="caution">
    <text evidence="3">The sequence shown here is derived from an EMBL/GenBank/DDBJ whole genome shotgun (WGS) entry which is preliminary data.</text>
</comment>
<gene>
    <name evidence="3" type="ORF">BCR33DRAFT_781360</name>
</gene>
<evidence type="ECO:0000313" key="3">
    <source>
        <dbReference type="EMBL" id="ORY49818.1"/>
    </source>
</evidence>
<evidence type="ECO:0000256" key="2">
    <source>
        <dbReference type="SAM" id="Phobius"/>
    </source>
</evidence>
<sequence>MSTQRPIAVEARSIPPHSNIEVIESSEPTESSALLPSSQSSIARPPRPIPTSILRKPTATRIIELLIASILLAFIIPSVQYFFDPLPAPESAVAYYAVYDSIQIISNTGGHTKVMALNYGPDKERIAVGFQLRSKSPRAYRSTHTRIDLINGSTLLINVTFPPPSLFYPSDIHIDLAIYIPRSLVSFNLTGESASLVWQAPPITSLFTMSVENGDFFTVSQLSPRNGLHIYTGNGRIDIDSPVTSAKSITLHSERGGGVSAAGWIPWGRFL</sequence>
<accession>A0A1Y2CS04</accession>
<dbReference type="Proteomes" id="UP000193642">
    <property type="component" value="Unassembled WGS sequence"/>
</dbReference>
<evidence type="ECO:0000256" key="1">
    <source>
        <dbReference type="SAM" id="MobiDB-lite"/>
    </source>
</evidence>
<proteinExistence type="predicted"/>
<protein>
    <submittedName>
        <fullName evidence="3">Uncharacterized protein</fullName>
    </submittedName>
</protein>
<keyword evidence="2" id="KW-0472">Membrane</keyword>
<feature type="region of interest" description="Disordered" evidence="1">
    <location>
        <begin position="25"/>
        <end position="50"/>
    </location>
</feature>